<keyword evidence="3" id="KW-1185">Reference proteome</keyword>
<evidence type="ECO:0000313" key="3">
    <source>
        <dbReference type="Proteomes" id="UP000593594"/>
    </source>
</evidence>
<evidence type="ECO:0000259" key="1">
    <source>
        <dbReference type="PROSITE" id="PS50125"/>
    </source>
</evidence>
<protein>
    <submittedName>
        <fullName evidence="2">Adenylate/guanylate cyclase domain-containing protein</fullName>
    </submittedName>
</protein>
<dbReference type="SUPFAM" id="SSF55781">
    <property type="entry name" value="GAF domain-like"/>
    <property type="match status" value="1"/>
</dbReference>
<reference evidence="2 3" key="1">
    <citation type="submission" date="2020-06" db="EMBL/GenBank/DDBJ databases">
        <title>Genome sequence of 2 isolates from Red Sea Mangroves.</title>
        <authorList>
            <person name="Sefrji F."/>
            <person name="Michoud G."/>
            <person name="Merlino G."/>
            <person name="Daffonchio D."/>
        </authorList>
    </citation>
    <scope>NUCLEOTIDE SEQUENCE [LARGE SCALE GENOMIC DNA]</scope>
    <source>
        <strain evidence="2 3">R1DC25</strain>
    </source>
</reference>
<dbReference type="PANTHER" id="PTHR43081">
    <property type="entry name" value="ADENYLATE CYCLASE, TERMINAL-DIFFERENTIATION SPECIFIC-RELATED"/>
    <property type="match status" value="1"/>
</dbReference>
<dbReference type="GO" id="GO:0004016">
    <property type="term" value="F:adenylate cyclase activity"/>
    <property type="evidence" value="ECO:0007669"/>
    <property type="project" value="UniProtKB-ARBA"/>
</dbReference>
<dbReference type="InterPro" id="IPR001054">
    <property type="entry name" value="A/G_cyclase"/>
</dbReference>
<dbReference type="PROSITE" id="PS50125">
    <property type="entry name" value="GUANYLATE_CYCLASE_2"/>
    <property type="match status" value="1"/>
</dbReference>
<sequence length="414" mass="44443">MRRGTGSPATVPERTTVEEIEAWLLADAMGEDDLLALFEGLVWRLVAAGLPVDRASLHVGTLHPQLYGFAWNWSRADGLCDEVKVSEAVLKTDAYRRNPLFRVVEYGETFRAKTGDPEIGDRYPLMAELSGQGITEYIAVPLRAGGAYHNAATAATRQPGGFAEREIAALQRLTRLFALHVERHIVLRIAGNVLDTYLGAEAGKRVLHGTIKRGAGEPVRAIIWASDMRGFTDLADRLDGSDTIALLNAYFEGLVGAVLDHGGEVLKFIGDGLLAGFPYGALVTAGEAANASLSAAEAALAAVDRLNEVPPAALARIEGWRPLRTGIALHEGEVFFGNVGAPERLDFTAIGRAVNAASRVETLTKSLGRPILVTGPVARHIERPLDHMGEHSLRGVAQPVSLFSPPPPHRPTET</sequence>
<dbReference type="AlphaFoldDB" id="A0A7S8C8Z8"/>
<dbReference type="EMBL" id="CP058214">
    <property type="protein sequence ID" value="QPC45426.1"/>
    <property type="molecule type" value="Genomic_DNA"/>
</dbReference>
<gene>
    <name evidence="2" type="ORF">HW532_19325</name>
</gene>
<evidence type="ECO:0000313" key="2">
    <source>
        <dbReference type="EMBL" id="QPC45426.1"/>
    </source>
</evidence>
<dbReference type="SMART" id="SM00044">
    <property type="entry name" value="CYCc"/>
    <property type="match status" value="1"/>
</dbReference>
<dbReference type="SUPFAM" id="SSF55073">
    <property type="entry name" value="Nucleotide cyclase"/>
    <property type="match status" value="1"/>
</dbReference>
<organism evidence="2 3">
    <name type="scientific">Kaustia mangrovi</name>
    <dbReference type="NCBI Taxonomy" id="2593653"/>
    <lineage>
        <taxon>Bacteria</taxon>
        <taxon>Pseudomonadati</taxon>
        <taxon>Pseudomonadota</taxon>
        <taxon>Alphaproteobacteria</taxon>
        <taxon>Hyphomicrobiales</taxon>
        <taxon>Parvibaculaceae</taxon>
        <taxon>Kaustia</taxon>
    </lineage>
</organism>
<proteinExistence type="predicted"/>
<dbReference type="CDD" id="cd07302">
    <property type="entry name" value="CHD"/>
    <property type="match status" value="1"/>
</dbReference>
<dbReference type="GO" id="GO:0006171">
    <property type="term" value="P:cAMP biosynthetic process"/>
    <property type="evidence" value="ECO:0007669"/>
    <property type="project" value="TreeGrafter"/>
</dbReference>
<name>A0A7S8C8Z8_9HYPH</name>
<dbReference type="KEGG" id="kmn:HW532_19325"/>
<accession>A0A7S8C8Z8</accession>
<dbReference type="PANTHER" id="PTHR43081:SF11">
    <property type="entry name" value="BLR2264 PROTEIN"/>
    <property type="match status" value="1"/>
</dbReference>
<dbReference type="Proteomes" id="UP000593594">
    <property type="component" value="Chromosome"/>
</dbReference>
<dbReference type="GO" id="GO:0035556">
    <property type="term" value="P:intracellular signal transduction"/>
    <property type="evidence" value="ECO:0007669"/>
    <property type="project" value="InterPro"/>
</dbReference>
<dbReference type="InterPro" id="IPR050697">
    <property type="entry name" value="Adenylyl/Guanylyl_Cyclase_3/4"/>
</dbReference>
<dbReference type="InterPro" id="IPR029787">
    <property type="entry name" value="Nucleotide_cyclase"/>
</dbReference>
<dbReference type="Gene3D" id="3.30.70.1230">
    <property type="entry name" value="Nucleotide cyclase"/>
    <property type="match status" value="1"/>
</dbReference>
<feature type="domain" description="Guanylate cyclase" evidence="1">
    <location>
        <begin position="222"/>
        <end position="361"/>
    </location>
</feature>
<dbReference type="Pfam" id="PF00211">
    <property type="entry name" value="Guanylate_cyc"/>
    <property type="match status" value="1"/>
</dbReference>